<dbReference type="EMBL" id="KQ971326">
    <property type="protein sequence ID" value="EEZ99862.2"/>
    <property type="molecule type" value="Genomic_DNA"/>
</dbReference>
<dbReference type="InterPro" id="IPR002791">
    <property type="entry name" value="ARMT1-like_metal-bd"/>
</dbReference>
<comment type="cofactor">
    <cofactor evidence="10">
        <name>Mn(2+)</name>
        <dbReference type="ChEBI" id="CHEBI:29035"/>
    </cofactor>
    <cofactor evidence="10">
        <name>Ni(2+)</name>
        <dbReference type="ChEBI" id="CHEBI:49786"/>
    </cofactor>
</comment>
<keyword evidence="10" id="KW-0808">Transferase</keyword>
<comment type="catalytic activity">
    <reaction evidence="9 10">
        <text>beta-D-fructose 6-phosphate = dihydroxyacetone + D-glyceraldehyde 3-phosphate</text>
        <dbReference type="Rhea" id="RHEA:28002"/>
        <dbReference type="ChEBI" id="CHEBI:16016"/>
        <dbReference type="ChEBI" id="CHEBI:57634"/>
        <dbReference type="ChEBI" id="CHEBI:59776"/>
    </reaction>
</comment>
<name>D6WET2_TRICA</name>
<keyword evidence="5 10" id="KW-0479">Metal-binding</keyword>
<dbReference type="SUPFAM" id="SSF111321">
    <property type="entry name" value="AF1104-like"/>
    <property type="match status" value="1"/>
</dbReference>
<dbReference type="AlphaFoldDB" id="D6WET2"/>
<dbReference type="HOGENOM" id="CLU_030117_2_1_1"/>
<dbReference type="OMA" id="NGEMTSN"/>
<evidence type="ECO:0000256" key="10">
    <source>
        <dbReference type="RuleBase" id="RU367030"/>
    </source>
</evidence>
<comment type="catalytic activity">
    <reaction evidence="2 10">
        <text>beta-D-fructose 1-phosphate + H2O = D-fructose + phosphate</text>
        <dbReference type="Rhea" id="RHEA:35603"/>
        <dbReference type="ChEBI" id="CHEBI:15377"/>
        <dbReference type="ChEBI" id="CHEBI:37721"/>
        <dbReference type="ChEBI" id="CHEBI:43474"/>
        <dbReference type="ChEBI" id="CHEBI:138881"/>
    </reaction>
</comment>
<accession>D6WET2</accession>
<dbReference type="GO" id="GO:0097023">
    <property type="term" value="F:fructose 6-phosphate aldolase activity"/>
    <property type="evidence" value="ECO:0007669"/>
    <property type="project" value="RHEA"/>
</dbReference>
<evidence type="ECO:0000256" key="3">
    <source>
        <dbReference type="ARBA" id="ARBA00009519"/>
    </source>
</evidence>
<evidence type="ECO:0000256" key="6">
    <source>
        <dbReference type="ARBA" id="ARBA00022801"/>
    </source>
</evidence>
<evidence type="ECO:0000259" key="11">
    <source>
        <dbReference type="Pfam" id="PF01937"/>
    </source>
</evidence>
<dbReference type="InterPro" id="IPR039763">
    <property type="entry name" value="ARMT1"/>
</dbReference>
<sequence length="253" mass="29433">MCDCSPQSMDLKTPRNVYLTAFYKRSFAHHTVKNRMPVILTQVIDGLARNKEEIANAHGEEGQNDLKSVIGELSKLKYEIQTNKSLRKIVSDAPDVKFYNDYITGQSDKDGNVTFFSVIWLLSECYMYRRIREAFEVTNTLKNYDPFLKQKRDSHFQALPVMAKLAQYLIEVLEKSDEPKKEDFIHLLKINLWGNKCDLSLSNGEMTSNTDDLFNLESLEPNILCDHSEKVWMAGFWCTIIGDYRYRVGQFWL</sequence>
<proteinExistence type="inferred from homology"/>
<protein>
    <recommendedName>
        <fullName evidence="10">Sugar phosphate phosphatase</fullName>
        <ecNumber evidence="10">2.1.1.-</ecNumber>
        <ecNumber evidence="10">3.1.3.-</ecNumber>
    </recommendedName>
</protein>
<dbReference type="EC" id="2.1.1.-" evidence="10"/>
<keyword evidence="10" id="KW-0489">Methyltransferase</keyword>
<comment type="catalytic activity">
    <reaction evidence="1 10">
        <text>L-glutamyl-[protein] + S-adenosyl-L-methionine = [protein]-L-glutamate 5-O-methyl ester + S-adenosyl-L-homocysteine</text>
        <dbReference type="Rhea" id="RHEA:24452"/>
        <dbReference type="Rhea" id="RHEA-COMP:10208"/>
        <dbReference type="Rhea" id="RHEA-COMP:10311"/>
        <dbReference type="ChEBI" id="CHEBI:29973"/>
        <dbReference type="ChEBI" id="CHEBI:57856"/>
        <dbReference type="ChEBI" id="CHEBI:59789"/>
        <dbReference type="ChEBI" id="CHEBI:82795"/>
    </reaction>
</comment>
<dbReference type="PANTHER" id="PTHR12260:SF6">
    <property type="entry name" value="DAMAGE-CONTROL PHOSPHATASE ARMT1"/>
    <property type="match status" value="1"/>
</dbReference>
<evidence type="ECO:0000256" key="1">
    <source>
        <dbReference type="ARBA" id="ARBA00000807"/>
    </source>
</evidence>
<comment type="function">
    <text evidence="8 10">Metal-dependent phosphatase that shows phosphatase activity against several substrates, including fructose-1-phosphate and fructose-6-phosphate. Its preference for fructose-1-phosphate, a strong glycating agent that causes DNA damage rather than a canonical yeast metabolite, suggests a damage-control function in hexose phosphate metabolism. Has also been shown to have O-methyltransferase activity that methylates glutamate residues of target proteins to form gamma-glutamyl methyl ester residues. Possibly methylates PCNA, suggesting it is involved in the DNA damage response.</text>
</comment>
<dbReference type="Proteomes" id="UP000007266">
    <property type="component" value="Linkage group 3"/>
</dbReference>
<evidence type="ECO:0000313" key="12">
    <source>
        <dbReference type="EMBL" id="EEZ99862.2"/>
    </source>
</evidence>
<comment type="domain">
    <text evidence="10">Subfamily III proteins have a conserved RTxK motif about 40-50 residues from the C-terminus; the threonine may be replaced by serine or cysteine.</text>
</comment>
<keyword evidence="13" id="KW-1185">Reference proteome</keyword>
<keyword evidence="7 10" id="KW-0464">Manganese</keyword>
<evidence type="ECO:0000256" key="7">
    <source>
        <dbReference type="ARBA" id="ARBA00023211"/>
    </source>
</evidence>
<dbReference type="Gene3D" id="1.20.930.60">
    <property type="match status" value="1"/>
</dbReference>
<dbReference type="eggNOG" id="KOG3870">
    <property type="taxonomic scope" value="Eukaryota"/>
</dbReference>
<dbReference type="PANTHER" id="PTHR12260">
    <property type="entry name" value="DAMAGE-CONTROL PHOSPHATASE ARMT1"/>
    <property type="match status" value="1"/>
</dbReference>
<evidence type="ECO:0000256" key="2">
    <source>
        <dbReference type="ARBA" id="ARBA00001326"/>
    </source>
</evidence>
<evidence type="ECO:0000256" key="4">
    <source>
        <dbReference type="ARBA" id="ARBA00022596"/>
    </source>
</evidence>
<reference evidence="12 13" key="1">
    <citation type="journal article" date="2008" name="Nature">
        <title>The genome of the model beetle and pest Tribolium castaneum.</title>
        <authorList>
            <consortium name="Tribolium Genome Sequencing Consortium"/>
            <person name="Richards S."/>
            <person name="Gibbs R.A."/>
            <person name="Weinstock G.M."/>
            <person name="Brown S.J."/>
            <person name="Denell R."/>
            <person name="Beeman R.W."/>
            <person name="Gibbs R."/>
            <person name="Beeman R.W."/>
            <person name="Brown S.J."/>
            <person name="Bucher G."/>
            <person name="Friedrich M."/>
            <person name="Grimmelikhuijzen C.J."/>
            <person name="Klingler M."/>
            <person name="Lorenzen M."/>
            <person name="Richards S."/>
            <person name="Roth S."/>
            <person name="Schroder R."/>
            <person name="Tautz D."/>
            <person name="Zdobnov E.M."/>
            <person name="Muzny D."/>
            <person name="Gibbs R.A."/>
            <person name="Weinstock G.M."/>
            <person name="Attaway T."/>
            <person name="Bell S."/>
            <person name="Buhay C.J."/>
            <person name="Chandrabose M.N."/>
            <person name="Chavez D."/>
            <person name="Clerk-Blankenburg K.P."/>
            <person name="Cree A."/>
            <person name="Dao M."/>
            <person name="Davis C."/>
            <person name="Chacko J."/>
            <person name="Dinh H."/>
            <person name="Dugan-Rocha S."/>
            <person name="Fowler G."/>
            <person name="Garner T.T."/>
            <person name="Garnes J."/>
            <person name="Gnirke A."/>
            <person name="Hawes A."/>
            <person name="Hernandez J."/>
            <person name="Hines S."/>
            <person name="Holder M."/>
            <person name="Hume J."/>
            <person name="Jhangiani S.N."/>
            <person name="Joshi V."/>
            <person name="Khan Z.M."/>
            <person name="Jackson L."/>
            <person name="Kovar C."/>
            <person name="Kowis A."/>
            <person name="Lee S."/>
            <person name="Lewis L.R."/>
            <person name="Margolis J."/>
            <person name="Morgan M."/>
            <person name="Nazareth L.V."/>
            <person name="Nguyen N."/>
            <person name="Okwuonu G."/>
            <person name="Parker D."/>
            <person name="Richards S."/>
            <person name="Ruiz S.J."/>
            <person name="Santibanez J."/>
            <person name="Savard J."/>
            <person name="Scherer S.E."/>
            <person name="Schneider B."/>
            <person name="Sodergren E."/>
            <person name="Tautz D."/>
            <person name="Vattahil S."/>
            <person name="Villasana D."/>
            <person name="White C.S."/>
            <person name="Wright R."/>
            <person name="Park Y."/>
            <person name="Beeman R.W."/>
            <person name="Lord J."/>
            <person name="Oppert B."/>
            <person name="Lorenzen M."/>
            <person name="Brown S."/>
            <person name="Wang L."/>
            <person name="Savard J."/>
            <person name="Tautz D."/>
            <person name="Richards S."/>
            <person name="Weinstock G."/>
            <person name="Gibbs R.A."/>
            <person name="Liu Y."/>
            <person name="Worley K."/>
            <person name="Weinstock G."/>
            <person name="Elsik C.G."/>
            <person name="Reese J.T."/>
            <person name="Elhaik E."/>
            <person name="Landan G."/>
            <person name="Graur D."/>
            <person name="Arensburger P."/>
            <person name="Atkinson P."/>
            <person name="Beeman R.W."/>
            <person name="Beidler J."/>
            <person name="Brown S.J."/>
            <person name="Demuth J.P."/>
            <person name="Drury D.W."/>
            <person name="Du Y.Z."/>
            <person name="Fujiwara H."/>
            <person name="Lorenzen M."/>
            <person name="Maselli V."/>
            <person name="Osanai M."/>
            <person name="Park Y."/>
            <person name="Robertson H.M."/>
            <person name="Tu Z."/>
            <person name="Wang J.J."/>
            <person name="Wang S."/>
            <person name="Richards S."/>
            <person name="Song H."/>
            <person name="Zhang L."/>
            <person name="Sodergren E."/>
            <person name="Werner D."/>
            <person name="Stanke M."/>
            <person name="Morgenstern B."/>
            <person name="Solovyev V."/>
            <person name="Kosarev P."/>
            <person name="Brown G."/>
            <person name="Chen H.C."/>
            <person name="Ermolaeva O."/>
            <person name="Hlavina W."/>
            <person name="Kapustin Y."/>
            <person name="Kiryutin B."/>
            <person name="Kitts P."/>
            <person name="Maglott D."/>
            <person name="Pruitt K."/>
            <person name="Sapojnikov V."/>
            <person name="Souvorov A."/>
            <person name="Mackey A.J."/>
            <person name="Waterhouse R.M."/>
            <person name="Wyder S."/>
            <person name="Zdobnov E.M."/>
            <person name="Zdobnov E.M."/>
            <person name="Wyder S."/>
            <person name="Kriventseva E.V."/>
            <person name="Kadowaki T."/>
            <person name="Bork P."/>
            <person name="Aranda M."/>
            <person name="Bao R."/>
            <person name="Beermann A."/>
            <person name="Berns N."/>
            <person name="Bolognesi R."/>
            <person name="Bonneton F."/>
            <person name="Bopp D."/>
            <person name="Brown S.J."/>
            <person name="Bucher G."/>
            <person name="Butts T."/>
            <person name="Chaumot A."/>
            <person name="Denell R.E."/>
            <person name="Ferrier D.E."/>
            <person name="Friedrich M."/>
            <person name="Gordon C.M."/>
            <person name="Jindra M."/>
            <person name="Klingler M."/>
            <person name="Lan Q."/>
            <person name="Lattorff H.M."/>
            <person name="Laudet V."/>
            <person name="von Levetsow C."/>
            <person name="Liu Z."/>
            <person name="Lutz R."/>
            <person name="Lynch J.A."/>
            <person name="da Fonseca R.N."/>
            <person name="Posnien N."/>
            <person name="Reuter R."/>
            <person name="Roth S."/>
            <person name="Savard J."/>
            <person name="Schinko J.B."/>
            <person name="Schmitt C."/>
            <person name="Schoppmeier M."/>
            <person name="Schroder R."/>
            <person name="Shippy T.D."/>
            <person name="Simonnet F."/>
            <person name="Marques-Souza H."/>
            <person name="Tautz D."/>
            <person name="Tomoyasu Y."/>
            <person name="Trauner J."/>
            <person name="Van der Zee M."/>
            <person name="Vervoort M."/>
            <person name="Wittkopp N."/>
            <person name="Wimmer E.A."/>
            <person name="Yang X."/>
            <person name="Jones A.K."/>
            <person name="Sattelle D.B."/>
            <person name="Ebert P.R."/>
            <person name="Nelson D."/>
            <person name="Scott J.G."/>
            <person name="Beeman R.W."/>
            <person name="Muthukrishnan S."/>
            <person name="Kramer K.J."/>
            <person name="Arakane Y."/>
            <person name="Beeman R.W."/>
            <person name="Zhu Q."/>
            <person name="Hogenkamp D."/>
            <person name="Dixit R."/>
            <person name="Oppert B."/>
            <person name="Jiang H."/>
            <person name="Zou Z."/>
            <person name="Marshall J."/>
            <person name="Elpidina E."/>
            <person name="Vinokurov K."/>
            <person name="Oppert C."/>
            <person name="Zou Z."/>
            <person name="Evans J."/>
            <person name="Lu Z."/>
            <person name="Zhao P."/>
            <person name="Sumathipala N."/>
            <person name="Altincicek B."/>
            <person name="Vilcinskas A."/>
            <person name="Williams M."/>
            <person name="Hultmark D."/>
            <person name="Hetru C."/>
            <person name="Jiang H."/>
            <person name="Grimmelikhuijzen C.J."/>
            <person name="Hauser F."/>
            <person name="Cazzamali G."/>
            <person name="Williamson M."/>
            <person name="Park Y."/>
            <person name="Li B."/>
            <person name="Tanaka Y."/>
            <person name="Predel R."/>
            <person name="Neupert S."/>
            <person name="Schachtner J."/>
            <person name="Verleyen P."/>
            <person name="Raible F."/>
            <person name="Bork P."/>
            <person name="Friedrich M."/>
            <person name="Walden K.K."/>
            <person name="Robertson H.M."/>
            <person name="Angeli S."/>
            <person name="Foret S."/>
            <person name="Bucher G."/>
            <person name="Schuetz S."/>
            <person name="Maleszka R."/>
            <person name="Wimmer E.A."/>
            <person name="Beeman R.W."/>
            <person name="Lorenzen M."/>
            <person name="Tomoyasu Y."/>
            <person name="Miller S.C."/>
            <person name="Grossmann D."/>
            <person name="Bucher G."/>
        </authorList>
    </citation>
    <scope>NUCLEOTIDE SEQUENCE [LARGE SCALE GENOMIC DNA]</scope>
    <source>
        <strain evidence="12 13">Georgia GA2</strain>
    </source>
</reference>
<reference evidence="12 13" key="2">
    <citation type="journal article" date="2010" name="Nucleic Acids Res.">
        <title>BeetleBase in 2010: revisions to provide comprehensive genomic information for Tribolium castaneum.</title>
        <authorList>
            <person name="Kim H.S."/>
            <person name="Murphy T."/>
            <person name="Xia J."/>
            <person name="Caragea D."/>
            <person name="Park Y."/>
            <person name="Beeman R.W."/>
            <person name="Lorenzen M.D."/>
            <person name="Butcher S."/>
            <person name="Manak J.R."/>
            <person name="Brown S.J."/>
        </authorList>
    </citation>
    <scope>GENOME REANNOTATION</scope>
    <source>
        <strain evidence="12 13">Georgia GA2</strain>
    </source>
</reference>
<gene>
    <name evidence="12" type="primary">AUGUSTUS-3.0.2_02644</name>
    <name evidence="12" type="ORF">TcasGA2_TC002644</name>
</gene>
<dbReference type="GO" id="GO:0046872">
    <property type="term" value="F:metal ion binding"/>
    <property type="evidence" value="ECO:0007669"/>
    <property type="project" value="UniProtKB-UniRule"/>
</dbReference>
<dbReference type="GO" id="GO:0008983">
    <property type="term" value="F:protein-glutamate O-methyltransferase activity"/>
    <property type="evidence" value="ECO:0007669"/>
    <property type="project" value="RHEA"/>
</dbReference>
<keyword evidence="4" id="KW-0533">Nickel</keyword>
<organism evidence="12 13">
    <name type="scientific">Tribolium castaneum</name>
    <name type="common">Red flour beetle</name>
    <dbReference type="NCBI Taxonomy" id="7070"/>
    <lineage>
        <taxon>Eukaryota</taxon>
        <taxon>Metazoa</taxon>
        <taxon>Ecdysozoa</taxon>
        <taxon>Arthropoda</taxon>
        <taxon>Hexapoda</taxon>
        <taxon>Insecta</taxon>
        <taxon>Pterygota</taxon>
        <taxon>Neoptera</taxon>
        <taxon>Endopterygota</taxon>
        <taxon>Coleoptera</taxon>
        <taxon>Polyphaga</taxon>
        <taxon>Cucujiformia</taxon>
        <taxon>Tenebrionidae</taxon>
        <taxon>Tenebrionidae incertae sedis</taxon>
        <taxon>Tribolium</taxon>
    </lineage>
</organism>
<comment type="similarity">
    <text evidence="3 10">Belongs to the damage-control phosphatase family. Sugar phosphate phosphatase III subfamily.</text>
</comment>
<dbReference type="STRING" id="7070.D6WET2"/>
<dbReference type="GO" id="GO:0032259">
    <property type="term" value="P:methylation"/>
    <property type="evidence" value="ECO:0007669"/>
    <property type="project" value="UniProtKB-KW"/>
</dbReference>
<evidence type="ECO:0000256" key="8">
    <source>
        <dbReference type="ARBA" id="ARBA00045980"/>
    </source>
</evidence>
<evidence type="ECO:0000313" key="13">
    <source>
        <dbReference type="Proteomes" id="UP000007266"/>
    </source>
</evidence>
<evidence type="ECO:0000256" key="9">
    <source>
        <dbReference type="ARBA" id="ARBA00048809"/>
    </source>
</evidence>
<feature type="domain" description="Damage-control phosphatase ARMT1-like metal-binding" evidence="11">
    <location>
        <begin position="31"/>
        <end position="232"/>
    </location>
</feature>
<evidence type="ECO:0000256" key="5">
    <source>
        <dbReference type="ARBA" id="ARBA00022723"/>
    </source>
</evidence>
<dbReference type="InterPro" id="IPR036075">
    <property type="entry name" value="ARMT-1-like_metal-bd_sf"/>
</dbReference>
<dbReference type="EC" id="3.1.3.-" evidence="10"/>
<dbReference type="GO" id="GO:0103026">
    <property type="term" value="F:fructose-1-phosphatase activity"/>
    <property type="evidence" value="ECO:0007669"/>
    <property type="project" value="RHEA"/>
</dbReference>
<keyword evidence="6 10" id="KW-0378">Hydrolase</keyword>
<dbReference type="Pfam" id="PF01937">
    <property type="entry name" value="ARMT1-like_dom"/>
    <property type="match status" value="1"/>
</dbReference>
<dbReference type="FunFam" id="1.20.930.60:FF:000002">
    <property type="entry name" value="Protein-glutamate O-methyltransferase C1393.13"/>
    <property type="match status" value="1"/>
</dbReference>